<dbReference type="PANTHER" id="PTHR33103">
    <property type="entry name" value="OS01G0153900 PROTEIN"/>
    <property type="match status" value="1"/>
</dbReference>
<dbReference type="OMA" id="CIGNIYR"/>
<organism evidence="1 2">
    <name type="scientific">Oryza sativa subsp. indica</name>
    <name type="common">Rice</name>
    <dbReference type="NCBI Taxonomy" id="39946"/>
    <lineage>
        <taxon>Eukaryota</taxon>
        <taxon>Viridiplantae</taxon>
        <taxon>Streptophyta</taxon>
        <taxon>Embryophyta</taxon>
        <taxon>Tracheophyta</taxon>
        <taxon>Spermatophyta</taxon>
        <taxon>Magnoliopsida</taxon>
        <taxon>Liliopsida</taxon>
        <taxon>Poales</taxon>
        <taxon>Poaceae</taxon>
        <taxon>BOP clade</taxon>
        <taxon>Oryzoideae</taxon>
        <taxon>Oryzeae</taxon>
        <taxon>Oryzinae</taxon>
        <taxon>Oryza</taxon>
        <taxon>Oryza sativa</taxon>
    </lineage>
</organism>
<dbReference type="AlphaFoldDB" id="B8ADC5"/>
<protein>
    <submittedName>
        <fullName evidence="1">Uncharacterized protein</fullName>
    </submittedName>
</protein>
<accession>B8ADC5</accession>
<dbReference type="EMBL" id="CM000126">
    <property type="protein sequence ID" value="EEC69972.1"/>
    <property type="molecule type" value="Genomic_DNA"/>
</dbReference>
<proteinExistence type="predicted"/>
<dbReference type="PANTHER" id="PTHR33103:SF45">
    <property type="entry name" value="OS01G0154600 PROTEIN"/>
    <property type="match status" value="1"/>
</dbReference>
<evidence type="ECO:0000313" key="1">
    <source>
        <dbReference type="EMBL" id="EEC69972.1"/>
    </source>
</evidence>
<dbReference type="Proteomes" id="UP000007015">
    <property type="component" value="Chromosome 1"/>
</dbReference>
<name>B8ADC5_ORYSI</name>
<dbReference type="Gramene" id="BGIOSGA002814-TA">
    <property type="protein sequence ID" value="BGIOSGA002814-PA"/>
    <property type="gene ID" value="BGIOSGA002814"/>
</dbReference>
<dbReference type="STRING" id="39946.B8ADC5"/>
<evidence type="ECO:0000313" key="2">
    <source>
        <dbReference type="Proteomes" id="UP000007015"/>
    </source>
</evidence>
<dbReference type="HOGENOM" id="CLU_015213_1_0_1"/>
<dbReference type="Pfam" id="PF05056">
    <property type="entry name" value="DUF674"/>
    <property type="match status" value="2"/>
</dbReference>
<sequence>MAASSTTTAALSMKLLVGTNAQRVLFAEASKDVVDLLFSLLALPVGTAVKLLGKDSMVGCVGNLYASVERLDDTYVQADAAKDALLSPVVLSPAASSNTTVLRSRAGDVIGFEDAGDVISGCVPCKRLEVLGTEGFESNQSTPKKFKELRIKRIMAAAELSIKLVIDTKAHKVCFAEAGSDFVEFLSSLLCLPVSNIINLLTKEHMVGSIANVFDSVEKLDADHVISNESKEPYLKPMVAPGALCPLQQLIDAQLNTDTSFFTCEGKLNHYHGIRVACGYFTVMKGSICPKCGYAMEKAMAHVKATGFVVGTARYTVKDDLSIVPASSVSTISLLAQCGVKDLSTLQERTVKIGKEEALEILLASLRTKTVLTDVFLLKKKFYQASHLRNWKVPYKLQTFIVSME</sequence>
<gene>
    <name evidence="1" type="ORF">OsI_00456</name>
</gene>
<dbReference type="InterPro" id="IPR007750">
    <property type="entry name" value="DUF674"/>
</dbReference>
<keyword evidence="2" id="KW-1185">Reference proteome</keyword>
<reference evidence="1 2" key="1">
    <citation type="journal article" date="2005" name="PLoS Biol.">
        <title>The genomes of Oryza sativa: a history of duplications.</title>
        <authorList>
            <person name="Yu J."/>
            <person name="Wang J."/>
            <person name="Lin W."/>
            <person name="Li S."/>
            <person name="Li H."/>
            <person name="Zhou J."/>
            <person name="Ni P."/>
            <person name="Dong W."/>
            <person name="Hu S."/>
            <person name="Zeng C."/>
            <person name="Zhang J."/>
            <person name="Zhang Y."/>
            <person name="Li R."/>
            <person name="Xu Z."/>
            <person name="Li S."/>
            <person name="Li X."/>
            <person name="Zheng H."/>
            <person name="Cong L."/>
            <person name="Lin L."/>
            <person name="Yin J."/>
            <person name="Geng J."/>
            <person name="Li G."/>
            <person name="Shi J."/>
            <person name="Liu J."/>
            <person name="Lv H."/>
            <person name="Li J."/>
            <person name="Wang J."/>
            <person name="Deng Y."/>
            <person name="Ran L."/>
            <person name="Shi X."/>
            <person name="Wang X."/>
            <person name="Wu Q."/>
            <person name="Li C."/>
            <person name="Ren X."/>
            <person name="Wang J."/>
            <person name="Wang X."/>
            <person name="Li D."/>
            <person name="Liu D."/>
            <person name="Zhang X."/>
            <person name="Ji Z."/>
            <person name="Zhao W."/>
            <person name="Sun Y."/>
            <person name="Zhang Z."/>
            <person name="Bao J."/>
            <person name="Han Y."/>
            <person name="Dong L."/>
            <person name="Ji J."/>
            <person name="Chen P."/>
            <person name="Wu S."/>
            <person name="Liu J."/>
            <person name="Xiao Y."/>
            <person name="Bu D."/>
            <person name="Tan J."/>
            <person name="Yang L."/>
            <person name="Ye C."/>
            <person name="Zhang J."/>
            <person name="Xu J."/>
            <person name="Zhou Y."/>
            <person name="Yu Y."/>
            <person name="Zhang B."/>
            <person name="Zhuang S."/>
            <person name="Wei H."/>
            <person name="Liu B."/>
            <person name="Lei M."/>
            <person name="Yu H."/>
            <person name="Li Y."/>
            <person name="Xu H."/>
            <person name="Wei S."/>
            <person name="He X."/>
            <person name="Fang L."/>
            <person name="Zhang Z."/>
            <person name="Zhang Y."/>
            <person name="Huang X."/>
            <person name="Su Z."/>
            <person name="Tong W."/>
            <person name="Li J."/>
            <person name="Tong Z."/>
            <person name="Li S."/>
            <person name="Ye J."/>
            <person name="Wang L."/>
            <person name="Fang L."/>
            <person name="Lei T."/>
            <person name="Chen C."/>
            <person name="Chen H."/>
            <person name="Xu Z."/>
            <person name="Li H."/>
            <person name="Huang H."/>
            <person name="Zhang F."/>
            <person name="Xu H."/>
            <person name="Li N."/>
            <person name="Zhao C."/>
            <person name="Li S."/>
            <person name="Dong L."/>
            <person name="Huang Y."/>
            <person name="Li L."/>
            <person name="Xi Y."/>
            <person name="Qi Q."/>
            <person name="Li W."/>
            <person name="Zhang B."/>
            <person name="Hu W."/>
            <person name="Zhang Y."/>
            <person name="Tian X."/>
            <person name="Jiao Y."/>
            <person name="Liang X."/>
            <person name="Jin J."/>
            <person name="Gao L."/>
            <person name="Zheng W."/>
            <person name="Hao B."/>
            <person name="Liu S."/>
            <person name="Wang W."/>
            <person name="Yuan L."/>
            <person name="Cao M."/>
            <person name="McDermott J."/>
            <person name="Samudrala R."/>
            <person name="Wang J."/>
            <person name="Wong G.K."/>
            <person name="Yang H."/>
        </authorList>
    </citation>
    <scope>NUCLEOTIDE SEQUENCE [LARGE SCALE GENOMIC DNA]</scope>
    <source>
        <strain evidence="2">cv. 93-11</strain>
    </source>
</reference>